<name>G2QL30_THET4</name>
<organism evidence="9 10">
    <name type="scientific">Thermothelomyces thermophilus (strain ATCC 42464 / BCRC 31852 / DSM 1799)</name>
    <name type="common">Sporotrichum thermophile</name>
    <dbReference type="NCBI Taxonomy" id="573729"/>
    <lineage>
        <taxon>Eukaryota</taxon>
        <taxon>Fungi</taxon>
        <taxon>Dikarya</taxon>
        <taxon>Ascomycota</taxon>
        <taxon>Pezizomycotina</taxon>
        <taxon>Sordariomycetes</taxon>
        <taxon>Sordariomycetidae</taxon>
        <taxon>Sordariales</taxon>
        <taxon>Chaetomiaceae</taxon>
        <taxon>Thermothelomyces</taxon>
    </lineage>
</organism>
<evidence type="ECO:0000256" key="6">
    <source>
        <dbReference type="ARBA" id="ARBA00023180"/>
    </source>
</evidence>
<proteinExistence type="inferred from homology"/>
<dbReference type="OMA" id="CGSKWYT"/>
<dbReference type="KEGG" id="mtm:MYCTH_40869"/>
<dbReference type="EMBL" id="CP003007">
    <property type="protein sequence ID" value="AEO60662.1"/>
    <property type="molecule type" value="Genomic_DNA"/>
</dbReference>
<dbReference type="VEuPathDB" id="FungiDB:MYCTH_40869"/>
<dbReference type="InterPro" id="IPR008928">
    <property type="entry name" value="6-hairpin_glycosidase_sf"/>
</dbReference>
<dbReference type="HOGENOM" id="CLU_025694_2_1_1"/>
<reference evidence="9 10" key="1">
    <citation type="journal article" date="2011" name="Nat. Biotechnol.">
        <title>Comparative genomic analysis of the thermophilic biomass-degrading fungi Myceliophthora thermophila and Thielavia terrestris.</title>
        <authorList>
            <person name="Berka R.M."/>
            <person name="Grigoriev I.V."/>
            <person name="Otillar R."/>
            <person name="Salamov A."/>
            <person name="Grimwood J."/>
            <person name="Reid I."/>
            <person name="Ishmael N."/>
            <person name="John T."/>
            <person name="Darmond C."/>
            <person name="Moisan M.-C."/>
            <person name="Henrissat B."/>
            <person name="Coutinho P.M."/>
            <person name="Lombard V."/>
            <person name="Natvig D.O."/>
            <person name="Lindquist E."/>
            <person name="Schmutz J."/>
            <person name="Lucas S."/>
            <person name="Harris P."/>
            <person name="Powlowski J."/>
            <person name="Bellemare A."/>
            <person name="Taylor D."/>
            <person name="Butler G."/>
            <person name="de Vries R.P."/>
            <person name="Allijn I.E."/>
            <person name="van den Brink J."/>
            <person name="Ushinsky S."/>
            <person name="Storms R."/>
            <person name="Powell A.J."/>
            <person name="Paulsen I.T."/>
            <person name="Elbourne L.D.H."/>
            <person name="Baker S.E."/>
            <person name="Magnuson J."/>
            <person name="LaBoissiere S."/>
            <person name="Clutterbuck A.J."/>
            <person name="Martinez D."/>
            <person name="Wogulis M."/>
            <person name="de Leon A.L."/>
            <person name="Rey M.W."/>
            <person name="Tsang A."/>
        </authorList>
    </citation>
    <scope>NUCLEOTIDE SEQUENCE [LARGE SCALE GENOMIC DNA]</scope>
    <source>
        <strain evidence="10">ATCC 42464 / BCRC 31852 / DSM 1799</strain>
    </source>
</reference>
<dbReference type="GO" id="GO:0009272">
    <property type="term" value="P:fungal-type cell wall biogenesis"/>
    <property type="evidence" value="ECO:0007669"/>
    <property type="project" value="TreeGrafter"/>
</dbReference>
<protein>
    <recommendedName>
        <fullName evidence="3 8">Mannan endo-1,6-alpha-mannosidase</fullName>
        <ecNumber evidence="3 8">3.2.1.101</ecNumber>
    </recommendedName>
</protein>
<dbReference type="GO" id="GO:0008496">
    <property type="term" value="F:mannan endo-1,6-alpha-mannosidase activity"/>
    <property type="evidence" value="ECO:0007669"/>
    <property type="project" value="UniProtKB-UniRule"/>
</dbReference>
<evidence type="ECO:0000256" key="8">
    <source>
        <dbReference type="PIRNR" id="PIRNR016302"/>
    </source>
</evidence>
<accession>G2QL30</accession>
<keyword evidence="5 8" id="KW-0378">Hydrolase</keyword>
<evidence type="ECO:0000313" key="10">
    <source>
        <dbReference type="Proteomes" id="UP000007322"/>
    </source>
</evidence>
<dbReference type="PANTHER" id="PTHR12145:SF38">
    <property type="entry name" value="MANNAN ENDO-1,6-ALPHA-MANNOSIDASE"/>
    <property type="match status" value="1"/>
</dbReference>
<gene>
    <name evidence="9" type="ORF">MYCTH_40869</name>
</gene>
<dbReference type="InParanoid" id="G2QL30"/>
<comment type="similarity">
    <text evidence="2 8">Belongs to the glycosyl hydrolase 76 family.</text>
</comment>
<evidence type="ECO:0000313" key="9">
    <source>
        <dbReference type="EMBL" id="AEO60662.1"/>
    </source>
</evidence>
<dbReference type="GeneID" id="11513810"/>
<dbReference type="Gene3D" id="1.50.10.20">
    <property type="match status" value="1"/>
</dbReference>
<evidence type="ECO:0000256" key="1">
    <source>
        <dbReference type="ARBA" id="ARBA00001452"/>
    </source>
</evidence>
<evidence type="ECO:0000256" key="4">
    <source>
        <dbReference type="ARBA" id="ARBA00022729"/>
    </source>
</evidence>
<dbReference type="OrthoDB" id="4187847at2759"/>
<keyword evidence="10" id="KW-1185">Reference proteome</keyword>
<dbReference type="eggNOG" id="ENOG502SMCE">
    <property type="taxonomic scope" value="Eukaryota"/>
</dbReference>
<dbReference type="PANTHER" id="PTHR12145">
    <property type="entry name" value="MANNAN ENDO-1,6-ALPHA-MANNOSIDASE DCW1"/>
    <property type="match status" value="1"/>
</dbReference>
<dbReference type="STRING" id="573729.G2QL30"/>
<evidence type="ECO:0000256" key="7">
    <source>
        <dbReference type="ARBA" id="ARBA00023295"/>
    </source>
</evidence>
<dbReference type="AlphaFoldDB" id="G2QL30"/>
<evidence type="ECO:0000256" key="2">
    <source>
        <dbReference type="ARBA" id="ARBA00009699"/>
    </source>
</evidence>
<dbReference type="SUPFAM" id="SSF48208">
    <property type="entry name" value="Six-hairpin glycosidases"/>
    <property type="match status" value="1"/>
</dbReference>
<sequence length="424" mass="46328">MRFLRSLKPALATTAAIAAIAPKDLDINDPSSIKGVAKTIASGAMSYYSGTAEKFVDLPEPYYWWQAGALMGSMLDYSHYTGDKSYDRIIATALLGQVGPNFDFMLPSHFGQEGNDDQAFWGFAVMAAAERNFPQPDENVPSWLQLGANLWNSLASRWNTTACNGGLLWQIFASNPNGLDYKNSVSNGGLFQISARLARATGNNTYLEWAEKVWDWTEGVGMIDKDFNVHDGASASHNCTDINPVTFSYTAAIYMYGAAVMADVTGDKKWVQRTERILDAARSFFSPFPNATNIMYEHACEQVGTCNADMRSFKGYLSRFAYAASVFVPSIKPVIEELWHPTAKAAAKSCSGGPDGTQCGQRWYYGGFDGTTGLGEEMCALETIQGLLVGEAEPPLKGDQIKTVRTFEGSSNTKRGGRYDARLA</sequence>
<keyword evidence="7 8" id="KW-0326">Glycosidase</keyword>
<dbReference type="InterPro" id="IPR005198">
    <property type="entry name" value="Glyco_hydro_76"/>
</dbReference>
<keyword evidence="6" id="KW-0325">Glycoprotein</keyword>
<dbReference type="RefSeq" id="XP_003665907.1">
    <property type="nucleotide sequence ID" value="XM_003665859.1"/>
</dbReference>
<dbReference type="PIRSF" id="PIRSF016302">
    <property type="entry name" value="Man_a_manosd"/>
    <property type="match status" value="1"/>
</dbReference>
<dbReference type="FunFam" id="1.50.10.20:FF:000033">
    <property type="entry name" value="Mannan endo-1,6-alpha-mannosidase"/>
    <property type="match status" value="1"/>
</dbReference>
<dbReference type="GO" id="GO:0016052">
    <property type="term" value="P:carbohydrate catabolic process"/>
    <property type="evidence" value="ECO:0007669"/>
    <property type="project" value="InterPro"/>
</dbReference>
<dbReference type="InterPro" id="IPR014480">
    <property type="entry name" value="Mannan-1_6-alpha_mannosidase"/>
</dbReference>
<evidence type="ECO:0000256" key="3">
    <source>
        <dbReference type="ARBA" id="ARBA00012350"/>
    </source>
</evidence>
<comment type="catalytic activity">
    <reaction evidence="1 8">
        <text>Random hydrolysis of (1-&gt;6)-alpha-D-mannosidic linkages in unbranched (1-&gt;6)-mannans.</text>
        <dbReference type="EC" id="3.2.1.101"/>
    </reaction>
</comment>
<dbReference type="Pfam" id="PF03663">
    <property type="entry name" value="Glyco_hydro_76"/>
    <property type="match status" value="1"/>
</dbReference>
<dbReference type="EC" id="3.2.1.101" evidence="3 8"/>
<evidence type="ECO:0000256" key="5">
    <source>
        <dbReference type="ARBA" id="ARBA00022801"/>
    </source>
</evidence>
<keyword evidence="4" id="KW-0732">Signal</keyword>
<dbReference type="Proteomes" id="UP000007322">
    <property type="component" value="Chromosome 6"/>
</dbReference>